<keyword evidence="2" id="KW-0812">Transmembrane</keyword>
<gene>
    <name evidence="3" type="ORF">SAMN05421850_105212</name>
</gene>
<keyword evidence="2" id="KW-1133">Transmembrane helix</keyword>
<dbReference type="NCBIfam" id="NF008528">
    <property type="entry name" value="PRK11463.1-2"/>
    <property type="match status" value="1"/>
</dbReference>
<feature type="compositionally biased region" description="Basic and acidic residues" evidence="1">
    <location>
        <begin position="126"/>
        <end position="148"/>
    </location>
</feature>
<feature type="region of interest" description="Disordered" evidence="1">
    <location>
        <begin position="120"/>
        <end position="173"/>
    </location>
</feature>
<dbReference type="EMBL" id="FNEB01000005">
    <property type="protein sequence ID" value="SDI79752.1"/>
    <property type="molecule type" value="Genomic_DNA"/>
</dbReference>
<dbReference type="GO" id="GO:0016020">
    <property type="term" value="C:membrane"/>
    <property type="evidence" value="ECO:0007669"/>
    <property type="project" value="InterPro"/>
</dbReference>
<dbReference type="RefSeq" id="WP_090028817.1">
    <property type="nucleotide sequence ID" value="NZ_FNEB01000005.1"/>
</dbReference>
<protein>
    <submittedName>
        <fullName evidence="3">UPF0716 protein FxsA</fullName>
    </submittedName>
</protein>
<dbReference type="PANTHER" id="PTHR35335:SF1">
    <property type="entry name" value="UPF0716 PROTEIN FXSA"/>
    <property type="match status" value="1"/>
</dbReference>
<name>A0A1G8NHX1_9RHOB</name>
<sequence length="173" mass="18968">MWLLLAFIAVPIIEIALFIQVGGAIGTWPTLGIVVLTAVAGTMLMRAQGALAMQDLQRSFNELRDPTEPLAHGAMILVAGVLLLTPGFFTDALGLSLLLPPVRKAVLAYVRSRIQVQSVHFGPDGPRPRDPYDPRRPARDDVIDGEFHEVDEDAVQVEPPKRPTHRPSGWTKH</sequence>
<evidence type="ECO:0000313" key="3">
    <source>
        <dbReference type="EMBL" id="SDI79752.1"/>
    </source>
</evidence>
<dbReference type="Pfam" id="PF04186">
    <property type="entry name" value="FxsA"/>
    <property type="match status" value="1"/>
</dbReference>
<feature type="transmembrane region" description="Helical" evidence="2">
    <location>
        <begin position="70"/>
        <end position="89"/>
    </location>
</feature>
<organism evidence="3 4">
    <name type="scientific">Lutimaribacter saemankumensis</name>
    <dbReference type="NCBI Taxonomy" id="490829"/>
    <lineage>
        <taxon>Bacteria</taxon>
        <taxon>Pseudomonadati</taxon>
        <taxon>Pseudomonadota</taxon>
        <taxon>Alphaproteobacteria</taxon>
        <taxon>Rhodobacterales</taxon>
        <taxon>Roseobacteraceae</taxon>
        <taxon>Lutimaribacter</taxon>
    </lineage>
</organism>
<evidence type="ECO:0000256" key="1">
    <source>
        <dbReference type="SAM" id="MobiDB-lite"/>
    </source>
</evidence>
<dbReference type="PANTHER" id="PTHR35335">
    <property type="entry name" value="UPF0716 PROTEIN FXSA"/>
    <property type="match status" value="1"/>
</dbReference>
<dbReference type="Proteomes" id="UP000199340">
    <property type="component" value="Unassembled WGS sequence"/>
</dbReference>
<keyword evidence="4" id="KW-1185">Reference proteome</keyword>
<reference evidence="3 4" key="1">
    <citation type="submission" date="2016-10" db="EMBL/GenBank/DDBJ databases">
        <authorList>
            <person name="de Groot N.N."/>
        </authorList>
    </citation>
    <scope>NUCLEOTIDE SEQUENCE [LARGE SCALE GENOMIC DNA]</scope>
    <source>
        <strain evidence="3 4">DSM 28010</strain>
    </source>
</reference>
<dbReference type="STRING" id="490829.SAMN05421850_105212"/>
<accession>A0A1G8NHX1</accession>
<keyword evidence="2" id="KW-0472">Membrane</keyword>
<dbReference type="InterPro" id="IPR007313">
    <property type="entry name" value="FxsA"/>
</dbReference>
<evidence type="ECO:0000313" key="4">
    <source>
        <dbReference type="Proteomes" id="UP000199340"/>
    </source>
</evidence>
<dbReference type="AlphaFoldDB" id="A0A1G8NHX1"/>
<dbReference type="OrthoDB" id="9792788at2"/>
<evidence type="ECO:0000256" key="2">
    <source>
        <dbReference type="SAM" id="Phobius"/>
    </source>
</evidence>
<feature type="transmembrane region" description="Helical" evidence="2">
    <location>
        <begin position="28"/>
        <end position="49"/>
    </location>
</feature>
<proteinExistence type="predicted"/>